<gene>
    <name evidence="2" type="ORF">FY004_13330</name>
</gene>
<dbReference type="Pfam" id="PF19561">
    <property type="entry name" value="DUF6083"/>
    <property type="match status" value="1"/>
</dbReference>
<dbReference type="InterPro" id="IPR045729">
    <property type="entry name" value="DUF6083"/>
</dbReference>
<accession>A0A5D4JF35</accession>
<name>A0A5D4JF35_9ACTN</name>
<evidence type="ECO:0000256" key="1">
    <source>
        <dbReference type="SAM" id="MobiDB-lite"/>
    </source>
</evidence>
<dbReference type="AlphaFoldDB" id="A0A5D4JF35"/>
<protein>
    <submittedName>
        <fullName evidence="2">Uncharacterized protein</fullName>
    </submittedName>
</protein>
<dbReference type="RefSeq" id="WP_148902623.1">
    <property type="nucleotide sequence ID" value="NZ_VSZQ01000059.1"/>
</dbReference>
<dbReference type="Proteomes" id="UP000323242">
    <property type="component" value="Unassembled WGS sequence"/>
</dbReference>
<keyword evidence="3" id="KW-1185">Reference proteome</keyword>
<evidence type="ECO:0000313" key="3">
    <source>
        <dbReference type="Proteomes" id="UP000323242"/>
    </source>
</evidence>
<proteinExistence type="predicted"/>
<dbReference type="EMBL" id="VSZQ01000059">
    <property type="protein sequence ID" value="TYR64101.1"/>
    <property type="molecule type" value="Genomic_DNA"/>
</dbReference>
<organism evidence="2 3">
    <name type="scientific">Streptomyces parvus</name>
    <dbReference type="NCBI Taxonomy" id="66428"/>
    <lineage>
        <taxon>Bacteria</taxon>
        <taxon>Bacillati</taxon>
        <taxon>Actinomycetota</taxon>
        <taxon>Actinomycetes</taxon>
        <taxon>Kitasatosporales</taxon>
        <taxon>Streptomycetaceae</taxon>
        <taxon>Streptomyces</taxon>
    </lineage>
</organism>
<evidence type="ECO:0000313" key="2">
    <source>
        <dbReference type="EMBL" id="TYR64101.1"/>
    </source>
</evidence>
<sequence length="286" mass="31555">MCSANAPTPRRWDGTSARSPRSRSLRVDADSPTRLVRSAQPGRCPDCGNRVDWHPYTNGDDRAVGLHPQELPAAAVPALSRWHVSSGIAHPAHDGTPWCRIPHTALCPARSAPAALTPQLTALRRHLALHTRRLINNGTLTTPAAPPSLERTEPCSPAHPIAHLLGVHYIASHPIGAIQCVAQTRQRHRCTRPVLDDQAPHGTWTLAPTTLINHRSRPGETMAVYDLTHLAFAEQMRWRHQHCPGHAASSAADLALTEWEPFDPRLHQQHIHQRLPRGGRKQHRGA</sequence>
<feature type="region of interest" description="Disordered" evidence="1">
    <location>
        <begin position="1"/>
        <end position="32"/>
    </location>
</feature>
<reference evidence="2 3" key="1">
    <citation type="submission" date="2019-08" db="EMBL/GenBank/DDBJ databases">
        <title>Draft genome for granaticin producer strain Streptomyces parvus C05.</title>
        <authorList>
            <person name="Gonzalez-Pimentel J.L."/>
        </authorList>
    </citation>
    <scope>NUCLEOTIDE SEQUENCE [LARGE SCALE GENOMIC DNA]</scope>
    <source>
        <strain evidence="2 3">C05</strain>
    </source>
</reference>
<comment type="caution">
    <text evidence="2">The sequence shown here is derived from an EMBL/GenBank/DDBJ whole genome shotgun (WGS) entry which is preliminary data.</text>
</comment>